<evidence type="ECO:0000259" key="5">
    <source>
        <dbReference type="Pfam" id="PF22039"/>
    </source>
</evidence>
<dbReference type="RefSeq" id="WP_307245826.1">
    <property type="nucleotide sequence ID" value="NZ_JAUSQZ010000001.1"/>
</dbReference>
<feature type="domain" description="Aminodeoxyfutalosine deaminase/Imidazolonepropionase-like composite" evidence="5">
    <location>
        <begin position="36"/>
        <end position="59"/>
    </location>
</feature>
<dbReference type="Pfam" id="PF01979">
    <property type="entry name" value="Amidohydro_1"/>
    <property type="match status" value="1"/>
</dbReference>
<comment type="caution">
    <text evidence="6">The sequence shown here is derived from an EMBL/GenBank/DDBJ whole genome shotgun (WGS) entry which is preliminary data.</text>
</comment>
<accession>A0ABT9P767</accession>
<proteinExistence type="predicted"/>
<organism evidence="6 7">
    <name type="scientific">Kineosporia succinea</name>
    <dbReference type="NCBI Taxonomy" id="84632"/>
    <lineage>
        <taxon>Bacteria</taxon>
        <taxon>Bacillati</taxon>
        <taxon>Actinomycetota</taxon>
        <taxon>Actinomycetes</taxon>
        <taxon>Kineosporiales</taxon>
        <taxon>Kineosporiaceae</taxon>
        <taxon>Kineosporia</taxon>
    </lineage>
</organism>
<evidence type="ECO:0000313" key="6">
    <source>
        <dbReference type="EMBL" id="MDP9828544.1"/>
    </source>
</evidence>
<dbReference type="EC" id="3.5.4.28" evidence="6"/>
<dbReference type="InterPro" id="IPR006680">
    <property type="entry name" value="Amidohydro-rel"/>
</dbReference>
<dbReference type="InterPro" id="IPR050287">
    <property type="entry name" value="MTA/SAH_deaminase"/>
</dbReference>
<sequence>MPAVGASREVVPALLVTGGDVVTMDPAQPLLPGTSVAVSGSTIAALGPAAQLRESFPGATELDASGTVVIPGLVDAHQHTTVDPLVRSLIPDDIPSPEAIYAWAVPLHQHVDGDDDELSATVTAVDCLTRGVTTVLDPGTVAHPLRVAAGLRNAGIRARVGGWGWDTPGLPFAAAAGEVLAAQRESVAAVNAGGGPVTGWVTLVGHDLAGDELFRGAVKLAEELNTQVTWHLSPGPDDPAAFLRRHGVRPVEHLDRIGALGERLIIAHGVWLESGELEALLRTRTALAACPGAYLRLGQGVGRAGRYAEFVHRGGRLALGCDSHNAGDAPDVLGAARLLAGLERDRGTEPPLRASDVLALATRAGAEAIGAPDLGVIAPGHQADLVLLDTSRPAWIPRAPEPDALARQIVWGGVSDTVRDVVVAGRVVVRDRRPLLVDLAVLREEAAGRRAALLARAGLNPRRKVAP</sequence>
<reference evidence="6 7" key="1">
    <citation type="submission" date="2023-07" db="EMBL/GenBank/DDBJ databases">
        <title>Sequencing the genomes of 1000 actinobacteria strains.</title>
        <authorList>
            <person name="Klenk H.-P."/>
        </authorList>
    </citation>
    <scope>NUCLEOTIDE SEQUENCE [LARGE SCALE GENOMIC DNA]</scope>
    <source>
        <strain evidence="6 7">DSM 44388</strain>
    </source>
</reference>
<evidence type="ECO:0000256" key="1">
    <source>
        <dbReference type="ARBA" id="ARBA00022723"/>
    </source>
</evidence>
<dbReference type="InterPro" id="IPR054418">
    <property type="entry name" value="MQNX/HUTI_composite_N"/>
</dbReference>
<dbReference type="PANTHER" id="PTHR43794">
    <property type="entry name" value="AMINOHYDROLASE SSNA-RELATED"/>
    <property type="match status" value="1"/>
</dbReference>
<gene>
    <name evidence="6" type="ORF">J2S57_004293</name>
</gene>
<name>A0ABT9P767_9ACTN</name>
<evidence type="ECO:0000259" key="4">
    <source>
        <dbReference type="Pfam" id="PF01979"/>
    </source>
</evidence>
<dbReference type="PANTHER" id="PTHR43794:SF11">
    <property type="entry name" value="AMIDOHYDROLASE-RELATED DOMAIN-CONTAINING PROTEIN"/>
    <property type="match status" value="1"/>
</dbReference>
<evidence type="ECO:0000256" key="2">
    <source>
        <dbReference type="ARBA" id="ARBA00022801"/>
    </source>
</evidence>
<keyword evidence="7" id="KW-1185">Reference proteome</keyword>
<dbReference type="Gene3D" id="2.30.40.10">
    <property type="entry name" value="Urease, subunit C, domain 1"/>
    <property type="match status" value="1"/>
</dbReference>
<dbReference type="InterPro" id="IPR011059">
    <property type="entry name" value="Metal-dep_hydrolase_composite"/>
</dbReference>
<feature type="domain" description="Amidohydrolase-related" evidence="4">
    <location>
        <begin position="68"/>
        <end position="428"/>
    </location>
</feature>
<dbReference type="EMBL" id="JAUSQZ010000001">
    <property type="protein sequence ID" value="MDP9828544.1"/>
    <property type="molecule type" value="Genomic_DNA"/>
</dbReference>
<dbReference type="Gene3D" id="3.20.20.140">
    <property type="entry name" value="Metal-dependent hydrolases"/>
    <property type="match status" value="1"/>
</dbReference>
<evidence type="ECO:0000256" key="3">
    <source>
        <dbReference type="ARBA" id="ARBA00022833"/>
    </source>
</evidence>
<protein>
    <submittedName>
        <fullName evidence="6">5-methylthioadenosine/S-adenosylhomocysteine deaminase</fullName>
        <ecNumber evidence="6">3.5.4.28</ecNumber>
        <ecNumber evidence="6">3.5.4.31</ecNumber>
    </submittedName>
</protein>
<dbReference type="SUPFAM" id="SSF51556">
    <property type="entry name" value="Metallo-dependent hydrolases"/>
    <property type="match status" value="1"/>
</dbReference>
<evidence type="ECO:0000313" key="7">
    <source>
        <dbReference type="Proteomes" id="UP001235712"/>
    </source>
</evidence>
<dbReference type="Pfam" id="PF22039">
    <property type="entry name" value="HUTI_composite_bact"/>
    <property type="match status" value="1"/>
</dbReference>
<dbReference type="InterPro" id="IPR032466">
    <property type="entry name" value="Metal_Hydrolase"/>
</dbReference>
<dbReference type="EC" id="3.5.4.31" evidence="6"/>
<keyword evidence="1" id="KW-0479">Metal-binding</keyword>
<keyword evidence="2 6" id="KW-0378">Hydrolase</keyword>
<keyword evidence="3" id="KW-0862">Zinc</keyword>
<dbReference type="Proteomes" id="UP001235712">
    <property type="component" value="Unassembled WGS sequence"/>
</dbReference>
<dbReference type="SUPFAM" id="SSF51338">
    <property type="entry name" value="Composite domain of metallo-dependent hydrolases"/>
    <property type="match status" value="1"/>
</dbReference>
<dbReference type="GO" id="GO:0050270">
    <property type="term" value="F:S-adenosylhomocysteine deaminase activity"/>
    <property type="evidence" value="ECO:0007669"/>
    <property type="project" value="UniProtKB-EC"/>
</dbReference>
<dbReference type="GO" id="GO:0090614">
    <property type="term" value="F:5'-methylthioadenosine deaminase activity"/>
    <property type="evidence" value="ECO:0007669"/>
    <property type="project" value="UniProtKB-EC"/>
</dbReference>